<feature type="domain" description="CoA carboxyltransferase C-terminal" evidence="8">
    <location>
        <begin position="276"/>
        <end position="532"/>
    </location>
</feature>
<evidence type="ECO:0000313" key="10">
    <source>
        <dbReference type="Proteomes" id="UP000887116"/>
    </source>
</evidence>
<reference evidence="9" key="1">
    <citation type="submission" date="2020-07" db="EMBL/GenBank/DDBJ databases">
        <title>Multicomponent nature underlies the extraordinary mechanical properties of spider dragline silk.</title>
        <authorList>
            <person name="Kono N."/>
            <person name="Nakamura H."/>
            <person name="Mori M."/>
            <person name="Yoshida Y."/>
            <person name="Ohtoshi R."/>
            <person name="Malay A.D."/>
            <person name="Moran D.A.P."/>
            <person name="Tomita M."/>
            <person name="Numata K."/>
            <person name="Arakawa K."/>
        </authorList>
    </citation>
    <scope>NUCLEOTIDE SEQUENCE</scope>
</reference>
<protein>
    <recommendedName>
        <fullName evidence="2">methylcrotonoyl-CoA carboxylase</fullName>
        <ecNumber evidence="2">6.4.1.4</ecNumber>
    </recommendedName>
    <alternativeName>
        <fullName evidence="5">3-methylcrotonyl-CoA carboxylase 2</fullName>
    </alternativeName>
    <alternativeName>
        <fullName evidence="3">3-methylcrotonyl-CoA carboxylase non-biotin-containing subunit</fullName>
    </alternativeName>
    <alternativeName>
        <fullName evidence="4">3-methylcrotonyl-CoA:carbon dioxide ligase subunit beta</fullName>
    </alternativeName>
</protein>
<dbReference type="Pfam" id="PF01039">
    <property type="entry name" value="Carboxyl_trans"/>
    <property type="match status" value="1"/>
</dbReference>
<dbReference type="InterPro" id="IPR011762">
    <property type="entry name" value="COA_CT_N"/>
</dbReference>
<comment type="catalytic activity">
    <reaction evidence="6">
        <text>3-methylbut-2-enoyl-CoA + hydrogencarbonate + ATP = 3-methyl-(2E)-glutaconyl-CoA + ADP + phosphate + H(+)</text>
        <dbReference type="Rhea" id="RHEA:13589"/>
        <dbReference type="ChEBI" id="CHEBI:15378"/>
        <dbReference type="ChEBI" id="CHEBI:17544"/>
        <dbReference type="ChEBI" id="CHEBI:30616"/>
        <dbReference type="ChEBI" id="CHEBI:43474"/>
        <dbReference type="ChEBI" id="CHEBI:57344"/>
        <dbReference type="ChEBI" id="CHEBI:57346"/>
        <dbReference type="ChEBI" id="CHEBI:456216"/>
        <dbReference type="EC" id="6.4.1.4"/>
    </reaction>
</comment>
<proteinExistence type="predicted"/>
<dbReference type="InterPro" id="IPR034733">
    <property type="entry name" value="AcCoA_carboxyl_beta"/>
</dbReference>
<evidence type="ECO:0000256" key="6">
    <source>
        <dbReference type="ARBA" id="ARBA00052347"/>
    </source>
</evidence>
<dbReference type="FunFam" id="3.90.226.10:FF:000046">
    <property type="entry name" value="Geranyl-CoA carboxylase beta subunit"/>
    <property type="match status" value="1"/>
</dbReference>
<evidence type="ECO:0000256" key="4">
    <source>
        <dbReference type="ARBA" id="ARBA00031237"/>
    </source>
</evidence>
<dbReference type="GO" id="GO:0005739">
    <property type="term" value="C:mitochondrion"/>
    <property type="evidence" value="ECO:0007669"/>
    <property type="project" value="TreeGrafter"/>
</dbReference>
<evidence type="ECO:0000256" key="1">
    <source>
        <dbReference type="ARBA" id="ARBA00025711"/>
    </source>
</evidence>
<dbReference type="AlphaFoldDB" id="A0A8X6FJY1"/>
<dbReference type="OrthoDB" id="439921at2759"/>
<dbReference type="InterPro" id="IPR011763">
    <property type="entry name" value="COA_CT_C"/>
</dbReference>
<organism evidence="9 10">
    <name type="scientific">Trichonephila clavata</name>
    <name type="common">Joro spider</name>
    <name type="synonym">Nephila clavata</name>
    <dbReference type="NCBI Taxonomy" id="2740835"/>
    <lineage>
        <taxon>Eukaryota</taxon>
        <taxon>Metazoa</taxon>
        <taxon>Ecdysozoa</taxon>
        <taxon>Arthropoda</taxon>
        <taxon>Chelicerata</taxon>
        <taxon>Arachnida</taxon>
        <taxon>Araneae</taxon>
        <taxon>Araneomorphae</taxon>
        <taxon>Entelegynae</taxon>
        <taxon>Araneoidea</taxon>
        <taxon>Nephilidae</taxon>
        <taxon>Trichonephila</taxon>
    </lineage>
</organism>
<comment type="pathway">
    <text evidence="1">Amino-acid degradation; L-leucine degradation; (S)-3-hydroxy-3-methylglutaryl-CoA from 3-isovaleryl-CoA: step 2/3.</text>
</comment>
<accession>A0A8X6FJY1</accession>
<dbReference type="Proteomes" id="UP000887116">
    <property type="component" value="Unassembled WGS sequence"/>
</dbReference>
<dbReference type="PANTHER" id="PTHR22855">
    <property type="entry name" value="ACETYL, PROPIONYL, PYRUVATE, AND GLUTACONYL CARBOXYLASE-RELATED"/>
    <property type="match status" value="1"/>
</dbReference>
<evidence type="ECO:0000259" key="8">
    <source>
        <dbReference type="PROSITE" id="PS50989"/>
    </source>
</evidence>
<name>A0A8X6FJY1_TRICU</name>
<comment type="caution">
    <text evidence="9">The sequence shown here is derived from an EMBL/GenBank/DDBJ whole genome shotgun (WGS) entry which is preliminary data.</text>
</comment>
<evidence type="ECO:0000313" key="9">
    <source>
        <dbReference type="EMBL" id="GFQ81702.1"/>
    </source>
</evidence>
<feature type="domain" description="CoA carboxyltransferase N-terminal" evidence="7">
    <location>
        <begin position="42"/>
        <end position="299"/>
    </location>
</feature>
<dbReference type="PROSITE" id="PS50989">
    <property type="entry name" value="COA_CT_CTER"/>
    <property type="match status" value="1"/>
</dbReference>
<keyword evidence="10" id="KW-1185">Reference proteome</keyword>
<dbReference type="GO" id="GO:0006552">
    <property type="term" value="P:L-leucine catabolic process"/>
    <property type="evidence" value="ECO:0007669"/>
    <property type="project" value="TreeGrafter"/>
</dbReference>
<dbReference type="InterPro" id="IPR029045">
    <property type="entry name" value="ClpP/crotonase-like_dom_sf"/>
</dbReference>
<dbReference type="InterPro" id="IPR045190">
    <property type="entry name" value="MCCB/AccD1-like"/>
</dbReference>
<evidence type="ECO:0000256" key="2">
    <source>
        <dbReference type="ARBA" id="ARBA00026116"/>
    </source>
</evidence>
<dbReference type="SUPFAM" id="SSF52096">
    <property type="entry name" value="ClpP/crotonase"/>
    <property type="match status" value="2"/>
</dbReference>
<evidence type="ECO:0000256" key="3">
    <source>
        <dbReference type="ARBA" id="ARBA00031109"/>
    </source>
</evidence>
<evidence type="ECO:0000259" key="7">
    <source>
        <dbReference type="PROSITE" id="PS50980"/>
    </source>
</evidence>
<dbReference type="GO" id="GO:1905202">
    <property type="term" value="C:methylcrotonoyl-CoA carboxylase complex"/>
    <property type="evidence" value="ECO:0007669"/>
    <property type="project" value="TreeGrafter"/>
</dbReference>
<sequence length="532" mass="58646">MLGSTLLKCMHLNSSFRLLSFKVLSCEIDYNKPESLKAEKNAKQTKQILTYLSEFAKAGGGAKGIHRHTIKNKKLLVRDRLKLLFDPDSPFLEIGLFAGLFMDYGTIPTAGTVTGIGKIQGQFCIVGASDATVKGGTFYPITVTKQIRMQQVALLNRLTCIYLVDSGGAFLPLQADIFPDSNHGGRVFYNETVMSSLHIPQIAVVCGSSTAGGAYCPTMAEEAIIVKQSGVIFLGGPPLVKAATGEIVSEQDLGGALMHCSVSGCTDYFAENEEDAFEMCRESVLTLNRHQYSKPTSYQEPLYSQNDLLLISGKNYLCKEDMYVILSRILDGSMFKEFKTKFGSNLITGFGFIHGMLVGILANCNALTFQDAQKGAHFIQLCDKRNIPLCFLQNSGQLVLDSNTNSNDVLKSRAKMVAAHSCCKVPKITLCISDCFEDDNFTMCGWPFQPNFFLSWPLANISSRNIESKTKTFEFLNKLMESKNIDDLEILFENNTSAFSRASHMLCDGIISPEDTRQVLALCLEIAMNKNL</sequence>
<evidence type="ECO:0000256" key="5">
    <source>
        <dbReference type="ARBA" id="ARBA00031404"/>
    </source>
</evidence>
<dbReference type="EMBL" id="BMAO01012477">
    <property type="protein sequence ID" value="GFQ81702.1"/>
    <property type="molecule type" value="Genomic_DNA"/>
</dbReference>
<dbReference type="PANTHER" id="PTHR22855:SF47">
    <property type="entry name" value="METHYLCROTONOYL-COA CARBOXYLASE"/>
    <property type="match status" value="1"/>
</dbReference>
<gene>
    <name evidence="9" type="primary">Mccc2</name>
    <name evidence="9" type="ORF">TNCT_361321</name>
</gene>
<dbReference type="GO" id="GO:0004485">
    <property type="term" value="F:methylcrotonoyl-CoA carboxylase activity"/>
    <property type="evidence" value="ECO:0007669"/>
    <property type="project" value="UniProtKB-EC"/>
</dbReference>
<dbReference type="PROSITE" id="PS50980">
    <property type="entry name" value="COA_CT_NTER"/>
    <property type="match status" value="1"/>
</dbReference>
<dbReference type="EC" id="6.4.1.4" evidence="2"/>
<dbReference type="Gene3D" id="3.90.226.10">
    <property type="entry name" value="2-enoyl-CoA Hydratase, Chain A, domain 1"/>
    <property type="match status" value="2"/>
</dbReference>